<dbReference type="GeneID" id="31001011"/>
<dbReference type="GO" id="GO:0043386">
    <property type="term" value="P:mycotoxin biosynthetic process"/>
    <property type="evidence" value="ECO:0007669"/>
    <property type="project" value="InterPro"/>
</dbReference>
<dbReference type="EMBL" id="LFMY01000002">
    <property type="protein sequence ID" value="OKL63118.1"/>
    <property type="molecule type" value="Genomic_DNA"/>
</dbReference>
<keyword evidence="3" id="KW-1185">Reference proteome</keyword>
<dbReference type="STRING" id="1441469.A0A1Q5QBC4"/>
<comment type="similarity">
    <text evidence="1">Belongs to the ustYa family.</text>
</comment>
<dbReference type="RefSeq" id="XP_020123239.1">
    <property type="nucleotide sequence ID" value="XM_020260900.1"/>
</dbReference>
<name>A0A1Q5QBC4_TALAT</name>
<gene>
    <name evidence="2" type="ORF">UA08_01256</name>
</gene>
<protein>
    <submittedName>
        <fullName evidence="2">Uncharacterized protein</fullName>
    </submittedName>
</protein>
<comment type="caution">
    <text evidence="2">The sequence shown here is derived from an EMBL/GenBank/DDBJ whole genome shotgun (WGS) entry which is preliminary data.</text>
</comment>
<evidence type="ECO:0000313" key="3">
    <source>
        <dbReference type="Proteomes" id="UP000214365"/>
    </source>
</evidence>
<dbReference type="PANTHER" id="PTHR33365:SF6">
    <property type="entry name" value="OXIDASE USTYA"/>
    <property type="match status" value="1"/>
</dbReference>
<dbReference type="AlphaFoldDB" id="A0A1Q5QBC4"/>
<sequence>MYLRQRQKCSKLPPIYQDTEFNEDGVNKERSDNLWKSLFPSGNGVISLNKSEAKANGLHDTAVDPVNKENGLYIVAGFHTMHCVTVIRTALWHYHEGEEQSAPWSHLVHCLDMIRQTLMCNLDTTVMWLWDPDTFADGQLHVCKDFWGLHQWMTEHAAY</sequence>
<reference evidence="2 3" key="1">
    <citation type="submission" date="2015-06" db="EMBL/GenBank/DDBJ databases">
        <title>Talaromyces atroroseus IBT 11181 draft genome.</title>
        <authorList>
            <person name="Rasmussen K.B."/>
            <person name="Rasmussen S."/>
            <person name="Petersen B."/>
            <person name="Sicheritz-Ponten T."/>
            <person name="Mortensen U.H."/>
            <person name="Thrane U."/>
        </authorList>
    </citation>
    <scope>NUCLEOTIDE SEQUENCE [LARGE SCALE GENOMIC DNA]</scope>
    <source>
        <strain evidence="2 3">IBT 11181</strain>
    </source>
</reference>
<dbReference type="PANTHER" id="PTHR33365">
    <property type="entry name" value="YALI0B05434P"/>
    <property type="match status" value="1"/>
</dbReference>
<accession>A0A1Q5QBC4</accession>
<dbReference type="OrthoDB" id="4212542at2759"/>
<evidence type="ECO:0000313" key="2">
    <source>
        <dbReference type="EMBL" id="OKL63118.1"/>
    </source>
</evidence>
<dbReference type="InterPro" id="IPR021765">
    <property type="entry name" value="UstYa-like"/>
</dbReference>
<evidence type="ECO:0000256" key="1">
    <source>
        <dbReference type="ARBA" id="ARBA00035112"/>
    </source>
</evidence>
<dbReference type="Proteomes" id="UP000214365">
    <property type="component" value="Unassembled WGS sequence"/>
</dbReference>
<dbReference type="Pfam" id="PF11807">
    <property type="entry name" value="UstYa"/>
    <property type="match status" value="1"/>
</dbReference>
<proteinExistence type="inferred from homology"/>
<organism evidence="2 3">
    <name type="scientific">Talaromyces atroroseus</name>
    <dbReference type="NCBI Taxonomy" id="1441469"/>
    <lineage>
        <taxon>Eukaryota</taxon>
        <taxon>Fungi</taxon>
        <taxon>Dikarya</taxon>
        <taxon>Ascomycota</taxon>
        <taxon>Pezizomycotina</taxon>
        <taxon>Eurotiomycetes</taxon>
        <taxon>Eurotiomycetidae</taxon>
        <taxon>Eurotiales</taxon>
        <taxon>Trichocomaceae</taxon>
        <taxon>Talaromyces</taxon>
        <taxon>Talaromyces sect. Trachyspermi</taxon>
    </lineage>
</organism>